<proteinExistence type="predicted"/>
<feature type="region of interest" description="Disordered" evidence="1">
    <location>
        <begin position="58"/>
        <end position="105"/>
    </location>
</feature>
<dbReference type="AlphaFoldDB" id="A0A3N0XZY2"/>
<keyword evidence="3" id="KW-1185">Reference proteome</keyword>
<protein>
    <submittedName>
        <fullName evidence="2">Uncharacterized protein</fullName>
    </submittedName>
</protein>
<feature type="compositionally biased region" description="Pro residues" evidence="1">
    <location>
        <begin position="64"/>
        <end position="76"/>
    </location>
</feature>
<comment type="caution">
    <text evidence="2">The sequence shown here is derived from an EMBL/GenBank/DDBJ whole genome shotgun (WGS) entry which is preliminary data.</text>
</comment>
<name>A0A3N0XZY2_ANAGA</name>
<gene>
    <name evidence="2" type="ORF">DPX16_1151</name>
</gene>
<evidence type="ECO:0000313" key="3">
    <source>
        <dbReference type="Proteomes" id="UP000281406"/>
    </source>
</evidence>
<sequence length="297" mass="33079">MNTRLPYSVQEATSSLRRTLNCRYKITPCVFYLTSLNKHTKARLPRDVPQGTFTEFVEDITSPTPDPEPSQPPPQPCTELKEEPESDMRTEPTIAPEPEPHSEHDQLLPGLLHYAAWMLLGSSGHQLRLVKRIPWPLHQPSSLSLHLGSMTCRLHLGSFLPWLHLGPSSLWLHWAPSSRWLHLGQTSLCLRHGLPGLQLSSLLLCLQSHQCCVDQVSTMAFPSLDSTVGHCPSCTLGPRLATPALLLAPPTFITTLVSPIVTFFCFLPFPCSTSSSRDHTLPPPLDYFYGAKMRLPG</sequence>
<evidence type="ECO:0000313" key="2">
    <source>
        <dbReference type="EMBL" id="ROK64926.1"/>
    </source>
</evidence>
<dbReference type="Proteomes" id="UP000281406">
    <property type="component" value="Unassembled WGS sequence"/>
</dbReference>
<evidence type="ECO:0000256" key="1">
    <source>
        <dbReference type="SAM" id="MobiDB-lite"/>
    </source>
</evidence>
<dbReference type="EMBL" id="RJVU01056109">
    <property type="protein sequence ID" value="ROK64926.1"/>
    <property type="molecule type" value="Genomic_DNA"/>
</dbReference>
<organism evidence="2 3">
    <name type="scientific">Anabarilius grahami</name>
    <name type="common">Kanglang fish</name>
    <name type="synonym">Barilius grahami</name>
    <dbReference type="NCBI Taxonomy" id="495550"/>
    <lineage>
        <taxon>Eukaryota</taxon>
        <taxon>Metazoa</taxon>
        <taxon>Chordata</taxon>
        <taxon>Craniata</taxon>
        <taxon>Vertebrata</taxon>
        <taxon>Euteleostomi</taxon>
        <taxon>Actinopterygii</taxon>
        <taxon>Neopterygii</taxon>
        <taxon>Teleostei</taxon>
        <taxon>Ostariophysi</taxon>
        <taxon>Cypriniformes</taxon>
        <taxon>Xenocyprididae</taxon>
        <taxon>Xenocypridinae</taxon>
        <taxon>Xenocypridinae incertae sedis</taxon>
        <taxon>Anabarilius</taxon>
    </lineage>
</organism>
<feature type="compositionally biased region" description="Basic and acidic residues" evidence="1">
    <location>
        <begin position="79"/>
        <end position="90"/>
    </location>
</feature>
<reference evidence="2 3" key="1">
    <citation type="submission" date="2018-10" db="EMBL/GenBank/DDBJ databases">
        <title>Genome assembly for a Yunnan-Guizhou Plateau 3E fish, Anabarilius grahami (Regan), and its evolutionary and genetic applications.</title>
        <authorList>
            <person name="Jiang W."/>
        </authorList>
    </citation>
    <scope>NUCLEOTIDE SEQUENCE [LARGE SCALE GENOMIC DNA]</scope>
    <source>
        <strain evidence="2">AG-KIZ</strain>
        <tissue evidence="2">Muscle</tissue>
    </source>
</reference>
<accession>A0A3N0XZY2</accession>